<organism evidence="1 2">
    <name type="scientific">Ditylenchus destructor</name>
    <dbReference type="NCBI Taxonomy" id="166010"/>
    <lineage>
        <taxon>Eukaryota</taxon>
        <taxon>Metazoa</taxon>
        <taxon>Ecdysozoa</taxon>
        <taxon>Nematoda</taxon>
        <taxon>Chromadorea</taxon>
        <taxon>Rhabditida</taxon>
        <taxon>Tylenchina</taxon>
        <taxon>Tylenchomorpha</taxon>
        <taxon>Sphaerularioidea</taxon>
        <taxon>Anguinidae</taxon>
        <taxon>Anguininae</taxon>
        <taxon>Ditylenchus</taxon>
    </lineage>
</organism>
<keyword evidence="2" id="KW-1185">Reference proteome</keyword>
<evidence type="ECO:0000313" key="2">
    <source>
        <dbReference type="Proteomes" id="UP001201812"/>
    </source>
</evidence>
<dbReference type="Proteomes" id="UP001201812">
    <property type="component" value="Unassembled WGS sequence"/>
</dbReference>
<comment type="caution">
    <text evidence="1">The sequence shown here is derived from an EMBL/GenBank/DDBJ whole genome shotgun (WGS) entry which is preliminary data.</text>
</comment>
<name>A0AAD4MQW9_9BILA</name>
<sequence length="129" mass="14612">MTKHSSVLRARVDTKARVFLYSCLHMSHLVWPLDRHGGHSMPSWSTKIGIGIRQRGLGQTGRGWQSRRHINDRSLLKMRRLNPDVRRSGPTNAMTNENVLAQIRSSAQMETLTTGTLYLFKGSGDVKLE</sequence>
<protein>
    <submittedName>
        <fullName evidence="1">Uncharacterized protein</fullName>
    </submittedName>
</protein>
<proteinExistence type="predicted"/>
<dbReference type="EMBL" id="JAKKPZ010000120">
    <property type="protein sequence ID" value="KAI1701378.1"/>
    <property type="molecule type" value="Genomic_DNA"/>
</dbReference>
<dbReference type="AlphaFoldDB" id="A0AAD4MQW9"/>
<gene>
    <name evidence="1" type="ORF">DdX_16131</name>
</gene>
<reference evidence="1" key="1">
    <citation type="submission" date="2022-01" db="EMBL/GenBank/DDBJ databases">
        <title>Genome Sequence Resource for Two Populations of Ditylenchus destructor, the Migratory Endoparasitic Phytonematode.</title>
        <authorList>
            <person name="Zhang H."/>
            <person name="Lin R."/>
            <person name="Xie B."/>
        </authorList>
    </citation>
    <scope>NUCLEOTIDE SEQUENCE</scope>
    <source>
        <strain evidence="1">BazhouSP</strain>
    </source>
</reference>
<evidence type="ECO:0000313" key="1">
    <source>
        <dbReference type="EMBL" id="KAI1701378.1"/>
    </source>
</evidence>
<accession>A0AAD4MQW9</accession>